<name>A0A0X8XVJ3_9GAMM</name>
<accession>A0A0X8XVJ3</accession>
<proteinExistence type="predicted"/>
<dbReference type="AlphaFoldDB" id="A0A0X8XVJ3"/>
<sequence>MNFNKLKNITIEKLFLLAIIVLFFFPIKTTLATQLNKISTVKNNLQVLWGVNDKDWNKNLETLAELAESQKYQQADEYLNNWFNTDFYGALASLPQTWRYSNTEMGLENHSFTPIFIKNLQKLPPAKRIESLAILDYNQLAVRLTLERTLTNWWQQDPQSMATWWSTSSGFNQNLFVEQFINDLEPSINNYKLFADILMSWPHKSENRAKHFTLLFELFLEHYPDVAISYVQKHIKQHNDQSLEQVSSVLISYHLSNIRKYTQAIDWAVRLHDNELKESVIRNFSLNVETVNQAQEILTRLSSVTFTNSELHNEILEHLQKVMTSEKTASTYSNKVKGDK</sequence>
<evidence type="ECO:0000313" key="1">
    <source>
        <dbReference type="EMBL" id="CUV01074.1"/>
    </source>
</evidence>
<dbReference type="EMBL" id="LN913050">
    <property type="protein sequence ID" value="CUV01074.1"/>
    <property type="molecule type" value="Genomic_DNA"/>
</dbReference>
<protein>
    <submittedName>
        <fullName evidence="1">Uncharacterized protein</fullName>
    </submittedName>
</protein>
<organism evidence="1">
    <name type="scientific">Colwellia sp. An23</name>
    <dbReference type="NCBI Taxonomy" id="1719924"/>
    <lineage>
        <taxon>Bacteria</taxon>
        <taxon>Pseudomonadati</taxon>
        <taxon>Pseudomonadota</taxon>
        <taxon>Gammaproteobacteria</taxon>
        <taxon>Alteromonadales</taxon>
        <taxon>Colwelliaceae</taxon>
        <taxon>Colwellia</taxon>
    </lineage>
</organism>
<reference evidence="1" key="1">
    <citation type="journal article" date="2016" name="Microbiol. Res.">
        <title>Discovering novel enzymes by functional screening of plurigenomic libraries from alga-associated Flavobacteriia and Gammaproteobacteria.</title>
        <authorList>
            <person name="Martin M."/>
            <person name="Vandermies M."/>
            <person name="Joyeux C."/>
            <person name="Martin R."/>
            <person name="Barbeyron T."/>
            <person name="Michel G."/>
            <person name="Vandenbol M."/>
        </authorList>
    </citation>
    <scope>NUCLEOTIDE SEQUENCE</scope>
    <source>
        <strain evidence="1">An23</strain>
    </source>
</reference>